<protein>
    <submittedName>
        <fullName evidence="1">Uncharacterized protein</fullName>
    </submittedName>
</protein>
<keyword evidence="2" id="KW-1185">Reference proteome</keyword>
<comment type="caution">
    <text evidence="1">The sequence shown here is derived from an EMBL/GenBank/DDBJ whole genome shotgun (WGS) entry which is preliminary data.</text>
</comment>
<dbReference type="RefSeq" id="WP_267656653.1">
    <property type="nucleotide sequence ID" value="NZ_JAOVZR010000004.1"/>
</dbReference>
<gene>
    <name evidence="1" type="ORF">OEG84_25210</name>
</gene>
<dbReference type="EMBL" id="JAOVZR010000004">
    <property type="protein sequence ID" value="MCY0150908.1"/>
    <property type="molecule type" value="Genomic_DNA"/>
</dbReference>
<evidence type="ECO:0000313" key="2">
    <source>
        <dbReference type="Proteomes" id="UP001073227"/>
    </source>
</evidence>
<proteinExistence type="predicted"/>
<evidence type="ECO:0000313" key="1">
    <source>
        <dbReference type="EMBL" id="MCY0150908.1"/>
    </source>
</evidence>
<dbReference type="Proteomes" id="UP001073227">
    <property type="component" value="Unassembled WGS sequence"/>
</dbReference>
<accession>A0ABT3ZGT0</accession>
<sequence>MKPNTLRNKALKAAAANPDYSVELARQRWQAVFADHPDASDEQKTAARLAMITIIAAKGSLEDAEKAARKVLR</sequence>
<reference evidence="1" key="1">
    <citation type="submission" date="2022-10" db="EMBL/GenBank/DDBJ databases">
        <title>Hoeflea sp. G2-23, isolated from marine algae.</title>
        <authorList>
            <person name="Kristyanto S."/>
            <person name="Kim J.M."/>
            <person name="Jeon C.O."/>
        </authorList>
    </citation>
    <scope>NUCLEOTIDE SEQUENCE</scope>
    <source>
        <strain evidence="1">G2-23</strain>
    </source>
</reference>
<organism evidence="1 2">
    <name type="scientific">Hoeflea algicola</name>
    <dbReference type="NCBI Taxonomy" id="2983763"/>
    <lineage>
        <taxon>Bacteria</taxon>
        <taxon>Pseudomonadati</taxon>
        <taxon>Pseudomonadota</taxon>
        <taxon>Alphaproteobacteria</taxon>
        <taxon>Hyphomicrobiales</taxon>
        <taxon>Rhizobiaceae</taxon>
        <taxon>Hoeflea</taxon>
    </lineage>
</organism>
<name>A0ABT3ZGT0_9HYPH</name>